<evidence type="ECO:0000313" key="9">
    <source>
        <dbReference type="Proteomes" id="UP001642360"/>
    </source>
</evidence>
<feature type="domain" description="Bifunctional inhibitor/plant lipid transfer protein/seed storage helical" evidence="7">
    <location>
        <begin position="30"/>
        <end position="115"/>
    </location>
</feature>
<comment type="function">
    <text evidence="5">Plant non-specific lipid-transfer proteins transfer phospholipids as well as galactolipids across membranes. May play a role in wax or cutin deposition in the cell walls of expanding epidermal cells and certain secretory tissues.</text>
</comment>
<keyword evidence="2 5" id="KW-0813">Transport</keyword>
<evidence type="ECO:0000256" key="2">
    <source>
        <dbReference type="ARBA" id="ARBA00022448"/>
    </source>
</evidence>
<name>A0ABC8RI52_9AQUA</name>
<dbReference type="InterPro" id="IPR016140">
    <property type="entry name" value="Bifunc_inhib/LTP/seed_store"/>
</dbReference>
<dbReference type="Gene3D" id="1.10.110.10">
    <property type="entry name" value="Plant lipid-transfer and hydrophobic proteins"/>
    <property type="match status" value="1"/>
</dbReference>
<dbReference type="Proteomes" id="UP001642360">
    <property type="component" value="Unassembled WGS sequence"/>
</dbReference>
<dbReference type="SMART" id="SM00499">
    <property type="entry name" value="AAI"/>
    <property type="match status" value="1"/>
</dbReference>
<sequence>MASSGIVKLACVVLMCMVVAAPYGEAAISCGTVASDLAPCISYLRGIGGQVPPRCCTGVQSLYRAATTTADRQQACNCMKAAAGSVKDINLSLAAGLPAKCNVNIPYKISPSTDCAKVQ</sequence>
<accession>A0ABC8RI52</accession>
<evidence type="ECO:0000256" key="5">
    <source>
        <dbReference type="RuleBase" id="RU000628"/>
    </source>
</evidence>
<dbReference type="Pfam" id="PF00234">
    <property type="entry name" value="Tryp_alpha_amyl"/>
    <property type="match status" value="1"/>
</dbReference>
<keyword evidence="3 5" id="KW-0446">Lipid-binding</keyword>
<evidence type="ECO:0000313" key="8">
    <source>
        <dbReference type="EMBL" id="CAK9144472.1"/>
    </source>
</evidence>
<feature type="chain" id="PRO_5044894449" description="Non-specific lipid-transfer protein" evidence="6">
    <location>
        <begin position="27"/>
        <end position="119"/>
    </location>
</feature>
<dbReference type="SUPFAM" id="SSF47699">
    <property type="entry name" value="Bifunctional inhibitor/lipid-transfer protein/seed storage 2S albumin"/>
    <property type="match status" value="1"/>
</dbReference>
<gene>
    <name evidence="8" type="ORF">ILEXP_LOCUS12225</name>
</gene>
<dbReference type="FunFam" id="1.10.110.10:FF:000002">
    <property type="entry name" value="Non-specific lipid-transfer protein"/>
    <property type="match status" value="1"/>
</dbReference>
<dbReference type="CDD" id="cd01960">
    <property type="entry name" value="nsLTP1"/>
    <property type="match status" value="1"/>
</dbReference>
<dbReference type="PROSITE" id="PS00597">
    <property type="entry name" value="PLANT_LTP"/>
    <property type="match status" value="1"/>
</dbReference>
<reference evidence="8 9" key="1">
    <citation type="submission" date="2024-02" db="EMBL/GenBank/DDBJ databases">
        <authorList>
            <person name="Vignale AGUSTIN F."/>
            <person name="Sosa J E."/>
            <person name="Modenutti C."/>
        </authorList>
    </citation>
    <scope>NUCLEOTIDE SEQUENCE [LARGE SCALE GENOMIC DNA]</scope>
</reference>
<evidence type="ECO:0000259" key="7">
    <source>
        <dbReference type="SMART" id="SM00499"/>
    </source>
</evidence>
<evidence type="ECO:0000256" key="4">
    <source>
        <dbReference type="ARBA" id="ARBA00023157"/>
    </source>
</evidence>
<dbReference type="InterPro" id="IPR000528">
    <property type="entry name" value="Plant_nsLTP"/>
</dbReference>
<feature type="signal peptide" evidence="6">
    <location>
        <begin position="1"/>
        <end position="26"/>
    </location>
</feature>
<dbReference type="InterPro" id="IPR036312">
    <property type="entry name" value="Bifun_inhib/LTP/seed_sf"/>
</dbReference>
<evidence type="ECO:0000256" key="1">
    <source>
        <dbReference type="ARBA" id="ARBA00009748"/>
    </source>
</evidence>
<dbReference type="EMBL" id="CAUOFW020001392">
    <property type="protein sequence ID" value="CAK9144472.1"/>
    <property type="molecule type" value="Genomic_DNA"/>
</dbReference>
<keyword evidence="4" id="KW-1015">Disulfide bond</keyword>
<evidence type="ECO:0000256" key="3">
    <source>
        <dbReference type="ARBA" id="ARBA00023121"/>
    </source>
</evidence>
<comment type="similarity">
    <text evidence="1 5">Belongs to the plant LTP family.</text>
</comment>
<dbReference type="PANTHER" id="PTHR33076">
    <property type="entry name" value="NON-SPECIFIC LIPID-TRANSFER PROTEIN 2-RELATED"/>
    <property type="match status" value="1"/>
</dbReference>
<proteinExistence type="inferred from homology"/>
<keyword evidence="9" id="KW-1185">Reference proteome</keyword>
<keyword evidence="6" id="KW-0732">Signal</keyword>
<organism evidence="8 9">
    <name type="scientific">Ilex paraguariensis</name>
    <name type="common">yerba mate</name>
    <dbReference type="NCBI Taxonomy" id="185542"/>
    <lineage>
        <taxon>Eukaryota</taxon>
        <taxon>Viridiplantae</taxon>
        <taxon>Streptophyta</taxon>
        <taxon>Embryophyta</taxon>
        <taxon>Tracheophyta</taxon>
        <taxon>Spermatophyta</taxon>
        <taxon>Magnoliopsida</taxon>
        <taxon>eudicotyledons</taxon>
        <taxon>Gunneridae</taxon>
        <taxon>Pentapetalae</taxon>
        <taxon>asterids</taxon>
        <taxon>campanulids</taxon>
        <taxon>Aquifoliales</taxon>
        <taxon>Aquifoliaceae</taxon>
        <taxon>Ilex</taxon>
    </lineage>
</organism>
<evidence type="ECO:0000256" key="6">
    <source>
        <dbReference type="SAM" id="SignalP"/>
    </source>
</evidence>
<protein>
    <recommendedName>
        <fullName evidence="5">Non-specific lipid-transfer protein</fullName>
    </recommendedName>
</protein>
<dbReference type="GO" id="GO:0008289">
    <property type="term" value="F:lipid binding"/>
    <property type="evidence" value="ECO:0007669"/>
    <property type="project" value="UniProtKB-KW"/>
</dbReference>
<dbReference type="PRINTS" id="PR00382">
    <property type="entry name" value="LIPIDTRNSFER"/>
</dbReference>
<comment type="caution">
    <text evidence="8">The sequence shown here is derived from an EMBL/GenBank/DDBJ whole genome shotgun (WGS) entry which is preliminary data.</text>
</comment>
<dbReference type="AlphaFoldDB" id="A0ABC8RI52"/>